<feature type="binding site" evidence="13">
    <location>
        <position position="214"/>
    </location>
    <ligand>
        <name>Mg(2+)</name>
        <dbReference type="ChEBI" id="CHEBI:18420"/>
    </ligand>
</feature>
<dbReference type="PANTHER" id="PTHR22926:SF3">
    <property type="entry name" value="UNDECAPRENYL-PHOSPHATE ALPHA-N-ACETYLGLUCOSAMINYL 1-PHOSPHATE TRANSFERASE"/>
    <property type="match status" value="1"/>
</dbReference>
<feature type="transmembrane region" description="Helical" evidence="12">
    <location>
        <begin position="157"/>
        <end position="174"/>
    </location>
</feature>
<evidence type="ECO:0000313" key="14">
    <source>
        <dbReference type="EMBL" id="PQJ83331.1"/>
    </source>
</evidence>
<sequence>MINAYLFVFLVSFVSLFIMRKVAKRVGLVDKPNERKHHKGVIPLIGGISIFTTLCIGLLLFFPADENLLMYLSCAAVLVVLGAFDDFYDISFKIRLVVQVAISLIIIFVGGHSLHHLGFLMGSETIMLSSVTSGVITILGVIGAINAFNMVDGIDGLLGGLASVTFAALATVFHYSGNDYLAQVCALIVVAIIPYIMLNLGFPLGRRFKVFMGDAGSMFIGFTVVWMLIRGSQEPSVIAFKPVTALWLIAIPLMDMATIMIRRVRKGQSPFKPDREHLHHICQRLGLSSRMTLFLICTVATICACYGIWADLNGIRESVMFFSFLALFAVYFMTISYIWRITTFVHKLLGKRMSIQVQAEVGK</sequence>
<feature type="transmembrane region" description="Helical" evidence="12">
    <location>
        <begin position="96"/>
        <end position="114"/>
    </location>
</feature>
<keyword evidence="11 12" id="KW-0464">Manganese</keyword>
<dbReference type="UniPathway" id="UPA00281"/>
<keyword evidence="13" id="KW-0479">Metal-binding</keyword>
<dbReference type="EC" id="2.7.8.33" evidence="12"/>
<evidence type="ECO:0000256" key="8">
    <source>
        <dbReference type="ARBA" id="ARBA00022985"/>
    </source>
</evidence>
<accession>A0A2S7X107</accession>
<keyword evidence="7 12" id="KW-0460">Magnesium</keyword>
<evidence type="ECO:0000256" key="1">
    <source>
        <dbReference type="ARBA" id="ARBA00004651"/>
    </source>
</evidence>
<comment type="similarity">
    <text evidence="12">Belongs to the glycosyltransferase 4 family. WecA subfamily.</text>
</comment>
<keyword evidence="4 12" id="KW-0328">Glycosyltransferase</keyword>
<dbReference type="HAMAP" id="MF_02030">
    <property type="entry name" value="WecA_Gammaproteo"/>
    <property type="match status" value="1"/>
</dbReference>
<dbReference type="GO" id="GO:0030145">
    <property type="term" value="F:manganese ion binding"/>
    <property type="evidence" value="ECO:0007669"/>
    <property type="project" value="InterPro"/>
</dbReference>
<comment type="subcellular location">
    <subcellularLocation>
        <location evidence="12">Cell inner membrane</location>
        <topology evidence="12">Multi-pass membrane protein</topology>
    </subcellularLocation>
    <subcellularLocation>
        <location evidence="1">Cell membrane</location>
        <topology evidence="1">Multi-pass membrane protein</topology>
    </subcellularLocation>
</comment>
<dbReference type="EMBL" id="MSCO01000003">
    <property type="protein sequence ID" value="PQJ83331.1"/>
    <property type="molecule type" value="Genomic_DNA"/>
</dbReference>
<organism evidence="14 15">
    <name type="scientific">Aliivibrio sifiae</name>
    <dbReference type="NCBI Taxonomy" id="566293"/>
    <lineage>
        <taxon>Bacteria</taxon>
        <taxon>Pseudomonadati</taxon>
        <taxon>Pseudomonadota</taxon>
        <taxon>Gammaproteobacteria</taxon>
        <taxon>Vibrionales</taxon>
        <taxon>Vibrionaceae</taxon>
        <taxon>Aliivibrio</taxon>
    </lineage>
</organism>
<evidence type="ECO:0000256" key="2">
    <source>
        <dbReference type="ARBA" id="ARBA00022475"/>
    </source>
</evidence>
<evidence type="ECO:0000256" key="13">
    <source>
        <dbReference type="PIRSR" id="PIRSR600715-1"/>
    </source>
</evidence>
<evidence type="ECO:0000256" key="12">
    <source>
        <dbReference type="HAMAP-Rule" id="MF_02030"/>
    </source>
</evidence>
<dbReference type="Proteomes" id="UP000239263">
    <property type="component" value="Unassembled WGS sequence"/>
</dbReference>
<dbReference type="GO" id="GO:0009276">
    <property type="term" value="C:Gram-negative-bacterium-type cell wall"/>
    <property type="evidence" value="ECO:0007669"/>
    <property type="project" value="InterPro"/>
</dbReference>
<feature type="transmembrane region" description="Helical" evidence="12">
    <location>
        <begin position="180"/>
        <end position="198"/>
    </location>
</feature>
<dbReference type="GO" id="GO:0016757">
    <property type="term" value="F:glycosyltransferase activity"/>
    <property type="evidence" value="ECO:0007669"/>
    <property type="project" value="UniProtKB-KW"/>
</dbReference>
<comment type="catalytic activity">
    <reaction evidence="12">
        <text>di-trans,octa-cis-undecaprenyl phosphate + UDP-N-acetyl-alpha-D-glucosamine = N-acetyl-alpha-D-glucosaminyl-di-trans,octa-cis-undecaprenyl diphosphate + UMP</text>
        <dbReference type="Rhea" id="RHEA:28090"/>
        <dbReference type="ChEBI" id="CHEBI:57705"/>
        <dbReference type="ChEBI" id="CHEBI:57865"/>
        <dbReference type="ChEBI" id="CHEBI:60392"/>
        <dbReference type="ChEBI" id="CHEBI:62959"/>
        <dbReference type="EC" id="2.7.8.33"/>
    </reaction>
</comment>
<name>A0A2S7X107_9GAMM</name>
<feature type="transmembrane region" description="Helical" evidence="12">
    <location>
        <begin position="6"/>
        <end position="23"/>
    </location>
</feature>
<evidence type="ECO:0000256" key="5">
    <source>
        <dbReference type="ARBA" id="ARBA00022679"/>
    </source>
</evidence>
<dbReference type="AlphaFoldDB" id="A0A2S7X107"/>
<feature type="transmembrane region" description="Helical" evidence="12">
    <location>
        <begin position="244"/>
        <end position="264"/>
    </location>
</feature>
<dbReference type="GO" id="GO:0000287">
    <property type="term" value="F:magnesium ion binding"/>
    <property type="evidence" value="ECO:0007669"/>
    <property type="project" value="InterPro"/>
</dbReference>
<protein>
    <recommendedName>
        <fullName evidence="12">Undecaprenyl-phosphate alpha-N-acetylglucosaminyl 1-phosphate transferase</fullName>
        <ecNumber evidence="12">2.7.8.33</ecNumber>
    </recommendedName>
    <alternativeName>
        <fullName evidence="12">UDP-GlcNAc:undecaprenyl-phosphate GlcNAc-1-phosphate transferase</fullName>
    </alternativeName>
    <alternativeName>
        <fullName evidence="12">Undecaprenyl-phosphate GlcNAc-1-phosphate transferase</fullName>
    </alternativeName>
</protein>
<comment type="pathway">
    <text evidence="12">Bacterial outer membrane biogenesis; LPS O-antigen biosynthesis.</text>
</comment>
<dbReference type="InterPro" id="IPR012750">
    <property type="entry name" value="ECA_WecA-rel"/>
</dbReference>
<keyword evidence="8 12" id="KW-0448">Lipopolysaccharide biosynthesis</keyword>
<keyword evidence="10 12" id="KW-0472">Membrane</keyword>
<dbReference type="GO" id="GO:0044038">
    <property type="term" value="P:cell wall macromolecule biosynthetic process"/>
    <property type="evidence" value="ECO:0007669"/>
    <property type="project" value="TreeGrafter"/>
</dbReference>
<keyword evidence="9 12" id="KW-1133">Transmembrane helix</keyword>
<keyword evidence="6 12" id="KW-0812">Transmembrane</keyword>
<dbReference type="PANTHER" id="PTHR22926">
    <property type="entry name" value="PHOSPHO-N-ACETYLMURAMOYL-PENTAPEPTIDE-TRANSFERASE"/>
    <property type="match status" value="1"/>
</dbReference>
<evidence type="ECO:0000256" key="10">
    <source>
        <dbReference type="ARBA" id="ARBA00023136"/>
    </source>
</evidence>
<dbReference type="GO" id="GO:0036380">
    <property type="term" value="F:UDP-N-acetylglucosamine-undecaprenyl-phosphate N-acetylglucosaminephosphotransferase activity"/>
    <property type="evidence" value="ECO:0007669"/>
    <property type="project" value="UniProtKB-UniRule"/>
</dbReference>
<dbReference type="RefSeq" id="WP_105056751.1">
    <property type="nucleotide sequence ID" value="NZ_CAWNRT010000003.1"/>
</dbReference>
<evidence type="ECO:0000256" key="11">
    <source>
        <dbReference type="ARBA" id="ARBA00023211"/>
    </source>
</evidence>
<feature type="binding site" evidence="13">
    <location>
        <position position="149"/>
    </location>
    <ligand>
        <name>Mg(2+)</name>
        <dbReference type="ChEBI" id="CHEBI:18420"/>
    </ligand>
</feature>
<feature type="transmembrane region" description="Helical" evidence="12">
    <location>
        <begin position="285"/>
        <end position="309"/>
    </location>
</feature>
<feature type="transmembrane region" description="Helical" evidence="12">
    <location>
        <begin position="126"/>
        <end position="145"/>
    </location>
</feature>
<dbReference type="OrthoDB" id="9783652at2"/>
<comment type="cofactor">
    <cofactor evidence="12">
        <name>Mn(2+)</name>
        <dbReference type="ChEBI" id="CHEBI:29035"/>
    </cofactor>
</comment>
<comment type="function">
    <text evidence="12">Catalyzes the transfer of the GlcNAc-1-phosphate moiety from UDP-GlcNAc onto the carrier lipid undecaprenyl phosphate (C55-P), yielding GlcNAc-pyrophosphoryl-undecaprenyl (GlcNAc-PP-C55).</text>
</comment>
<dbReference type="CDD" id="cd06853">
    <property type="entry name" value="GT_WecA_like"/>
    <property type="match status" value="1"/>
</dbReference>
<comment type="caution">
    <text evidence="14">The sequence shown here is derived from an EMBL/GenBank/DDBJ whole genome shotgun (WGS) entry which is preliminary data.</text>
</comment>
<evidence type="ECO:0000256" key="4">
    <source>
        <dbReference type="ARBA" id="ARBA00022676"/>
    </source>
</evidence>
<dbReference type="Pfam" id="PF00953">
    <property type="entry name" value="Glycos_transf_4"/>
    <property type="match status" value="1"/>
</dbReference>
<evidence type="ECO:0000256" key="3">
    <source>
        <dbReference type="ARBA" id="ARBA00022519"/>
    </source>
</evidence>
<dbReference type="InterPro" id="IPR000715">
    <property type="entry name" value="Glycosyl_transferase_4"/>
</dbReference>
<dbReference type="GO" id="GO:0005886">
    <property type="term" value="C:plasma membrane"/>
    <property type="evidence" value="ECO:0007669"/>
    <property type="project" value="UniProtKB-SubCell"/>
</dbReference>
<keyword evidence="2 12" id="KW-1003">Cell membrane</keyword>
<dbReference type="NCBIfam" id="TIGR02380">
    <property type="entry name" value="ECA_wecA"/>
    <property type="match status" value="1"/>
</dbReference>
<feature type="transmembrane region" description="Helical" evidence="12">
    <location>
        <begin position="44"/>
        <end position="62"/>
    </location>
</feature>
<feature type="transmembrane region" description="Helical" evidence="12">
    <location>
        <begin position="210"/>
        <end position="229"/>
    </location>
</feature>
<evidence type="ECO:0000256" key="7">
    <source>
        <dbReference type="ARBA" id="ARBA00022842"/>
    </source>
</evidence>
<reference evidence="14 15" key="1">
    <citation type="submission" date="2016-12" db="EMBL/GenBank/DDBJ databases">
        <title>Diversity of luminous bacteria.</title>
        <authorList>
            <person name="Yoshizawa S."/>
            <person name="Kogure K."/>
        </authorList>
    </citation>
    <scope>NUCLEOTIDE SEQUENCE [LARGE SCALE GENOMIC DNA]</scope>
    <source>
        <strain evidence="14 15">ATCC 33715</strain>
    </source>
</reference>
<dbReference type="GO" id="GO:0071555">
    <property type="term" value="P:cell wall organization"/>
    <property type="evidence" value="ECO:0007669"/>
    <property type="project" value="TreeGrafter"/>
</dbReference>
<comment type="cofactor">
    <cofactor evidence="12 13">
        <name>Mg(2+)</name>
        <dbReference type="ChEBI" id="CHEBI:18420"/>
    </cofactor>
</comment>
<keyword evidence="3 12" id="KW-0997">Cell inner membrane</keyword>
<keyword evidence="5 12" id="KW-0808">Transferase</keyword>
<gene>
    <name evidence="12" type="primary">wecA</name>
    <name evidence="14" type="ORF">BTO22_18255</name>
</gene>
<feature type="transmembrane region" description="Helical" evidence="12">
    <location>
        <begin position="321"/>
        <end position="339"/>
    </location>
</feature>
<evidence type="ECO:0000256" key="9">
    <source>
        <dbReference type="ARBA" id="ARBA00022989"/>
    </source>
</evidence>
<dbReference type="GO" id="GO:0009243">
    <property type="term" value="P:O antigen biosynthetic process"/>
    <property type="evidence" value="ECO:0007669"/>
    <property type="project" value="UniProtKB-UniRule"/>
</dbReference>
<proteinExistence type="inferred from homology"/>
<evidence type="ECO:0000256" key="6">
    <source>
        <dbReference type="ARBA" id="ARBA00022692"/>
    </source>
</evidence>
<feature type="transmembrane region" description="Helical" evidence="12">
    <location>
        <begin position="68"/>
        <end position="84"/>
    </location>
</feature>
<evidence type="ECO:0000313" key="15">
    <source>
        <dbReference type="Proteomes" id="UP000239263"/>
    </source>
</evidence>